<evidence type="ECO:0000313" key="2">
    <source>
        <dbReference type="Proteomes" id="UP000033035"/>
    </source>
</evidence>
<name>A0A0F5J8Q6_9BACT</name>
<protein>
    <submittedName>
        <fullName evidence="1">Uncharacterized protein</fullName>
    </submittedName>
</protein>
<dbReference type="EMBL" id="AQHW01000017">
    <property type="protein sequence ID" value="KKB54093.1"/>
    <property type="molecule type" value="Genomic_DNA"/>
</dbReference>
<organism evidence="1 2">
    <name type="scientific">Parabacteroides gordonii MS-1 = DSM 23371</name>
    <dbReference type="NCBI Taxonomy" id="1203610"/>
    <lineage>
        <taxon>Bacteria</taxon>
        <taxon>Pseudomonadati</taxon>
        <taxon>Bacteroidota</taxon>
        <taxon>Bacteroidia</taxon>
        <taxon>Bacteroidales</taxon>
        <taxon>Tannerellaceae</taxon>
        <taxon>Parabacteroides</taxon>
    </lineage>
</organism>
<proteinExistence type="predicted"/>
<evidence type="ECO:0000313" key="1">
    <source>
        <dbReference type="EMBL" id="KKB54093.1"/>
    </source>
</evidence>
<dbReference type="PATRIC" id="fig|1203610.3.peg.3743"/>
<dbReference type="RefSeq" id="WP_028726685.1">
    <property type="nucleotide sequence ID" value="NZ_AUAE01000010.1"/>
</dbReference>
<dbReference type="STRING" id="1203610.HMPREF1536_03674"/>
<sequence length="161" mass="18051">MYNTLRTFSFLSIKDGKFKARYEAFTEATGDNRVITYENDAPAHPDLGEGMQRMAYHVVNLTGLVAVDDDICITGFQRQNCGDAQLLTIYARLGKQESHCGNIVTRFYIGRDEYPSIDLLLEDLSACEREALAYIEAGKRLEHDAFISLDDNDLETLNAAA</sequence>
<reference evidence="1 2" key="1">
    <citation type="submission" date="2013-04" db="EMBL/GenBank/DDBJ databases">
        <title>The Genome Sequence of Parabacteroides gordonii DSM 23371.</title>
        <authorList>
            <consortium name="The Broad Institute Genomics Platform"/>
            <person name="Earl A."/>
            <person name="Ward D."/>
            <person name="Feldgarden M."/>
            <person name="Gevers D."/>
            <person name="Martens E."/>
            <person name="Sakamoto M."/>
            <person name="Benno Y."/>
            <person name="Suzuki N."/>
            <person name="Matsunaga N."/>
            <person name="Koshihara K."/>
            <person name="Seki M."/>
            <person name="Komiya H."/>
            <person name="Walker B."/>
            <person name="Young S."/>
            <person name="Zeng Q."/>
            <person name="Gargeya S."/>
            <person name="Fitzgerald M."/>
            <person name="Haas B."/>
            <person name="Abouelleil A."/>
            <person name="Allen A.W."/>
            <person name="Alvarado L."/>
            <person name="Arachchi H.M."/>
            <person name="Berlin A.M."/>
            <person name="Chapman S.B."/>
            <person name="Gainer-Dewar J."/>
            <person name="Goldberg J."/>
            <person name="Griggs A."/>
            <person name="Gujja S."/>
            <person name="Hansen M."/>
            <person name="Howarth C."/>
            <person name="Imamovic A."/>
            <person name="Ireland A."/>
            <person name="Larimer J."/>
            <person name="McCowan C."/>
            <person name="Murphy C."/>
            <person name="Pearson M."/>
            <person name="Poon T.W."/>
            <person name="Priest M."/>
            <person name="Roberts A."/>
            <person name="Saif S."/>
            <person name="Shea T."/>
            <person name="Sisk P."/>
            <person name="Sykes S."/>
            <person name="Wortman J."/>
            <person name="Nusbaum C."/>
            <person name="Birren B."/>
        </authorList>
    </citation>
    <scope>NUCLEOTIDE SEQUENCE [LARGE SCALE GENOMIC DNA]</scope>
    <source>
        <strain evidence="1 2">MS-1</strain>
    </source>
</reference>
<dbReference type="Proteomes" id="UP000033035">
    <property type="component" value="Unassembled WGS sequence"/>
</dbReference>
<gene>
    <name evidence="1" type="ORF">HMPREF1536_03674</name>
</gene>
<dbReference type="HOGENOM" id="CLU_1642110_0_0_10"/>
<comment type="caution">
    <text evidence="1">The sequence shown here is derived from an EMBL/GenBank/DDBJ whole genome shotgun (WGS) entry which is preliminary data.</text>
</comment>
<accession>A0A0F5J8Q6</accession>
<dbReference type="AlphaFoldDB" id="A0A0F5J8Q6"/>
<keyword evidence="2" id="KW-1185">Reference proteome</keyword>